<feature type="coiled-coil region" evidence="1">
    <location>
        <begin position="66"/>
        <end position="93"/>
    </location>
</feature>
<accession>X0YUT0</accession>
<comment type="caution">
    <text evidence="2">The sequence shown here is derived from an EMBL/GenBank/DDBJ whole genome shotgun (WGS) entry which is preliminary data.</text>
</comment>
<name>X0YUT0_9ZZZZ</name>
<reference evidence="2" key="1">
    <citation type="journal article" date="2014" name="Front. Microbiol.">
        <title>High frequency of phylogenetically diverse reductive dehalogenase-homologous genes in deep subseafloor sedimentary metagenomes.</title>
        <authorList>
            <person name="Kawai M."/>
            <person name="Futagami T."/>
            <person name="Toyoda A."/>
            <person name="Takaki Y."/>
            <person name="Nishi S."/>
            <person name="Hori S."/>
            <person name="Arai W."/>
            <person name="Tsubouchi T."/>
            <person name="Morono Y."/>
            <person name="Uchiyama I."/>
            <person name="Ito T."/>
            <person name="Fujiyama A."/>
            <person name="Inagaki F."/>
            <person name="Takami H."/>
        </authorList>
    </citation>
    <scope>NUCLEOTIDE SEQUENCE</scope>
    <source>
        <strain evidence="2">Expedition CK06-06</strain>
    </source>
</reference>
<dbReference type="EMBL" id="BART01003688">
    <property type="protein sequence ID" value="GAG59990.1"/>
    <property type="molecule type" value="Genomic_DNA"/>
</dbReference>
<proteinExistence type="predicted"/>
<sequence length="139" mass="15746">MSTRRKKKETVKAIPLTDKGYRVSIAPELMGHVRRGGGRTSIDDILNAEDEEAVRGFKTMRIEEANLKRRVKMAKLQKEIDKLEKDGEKIDSDDPEMPRISVAMAQQIANLPPEERNKVIETYVMFSSMARGKGDSMLP</sequence>
<evidence type="ECO:0000256" key="1">
    <source>
        <dbReference type="SAM" id="Coils"/>
    </source>
</evidence>
<organism evidence="2">
    <name type="scientific">marine sediment metagenome</name>
    <dbReference type="NCBI Taxonomy" id="412755"/>
    <lineage>
        <taxon>unclassified sequences</taxon>
        <taxon>metagenomes</taxon>
        <taxon>ecological metagenomes</taxon>
    </lineage>
</organism>
<protein>
    <submittedName>
        <fullName evidence="2">Uncharacterized protein</fullName>
    </submittedName>
</protein>
<evidence type="ECO:0000313" key="2">
    <source>
        <dbReference type="EMBL" id="GAG59990.1"/>
    </source>
</evidence>
<feature type="non-terminal residue" evidence="2">
    <location>
        <position position="139"/>
    </location>
</feature>
<dbReference type="AlphaFoldDB" id="X0YUT0"/>
<keyword evidence="1" id="KW-0175">Coiled coil</keyword>
<gene>
    <name evidence="2" type="ORF">S01H4_09916</name>
</gene>